<evidence type="ECO:0000313" key="12">
    <source>
        <dbReference type="EMBL" id="GAV07453.1"/>
    </source>
</evidence>
<dbReference type="SMART" id="SM00220">
    <property type="entry name" value="S_TKc"/>
    <property type="match status" value="1"/>
</dbReference>
<dbReference type="InterPro" id="IPR000719">
    <property type="entry name" value="Prot_kinase_dom"/>
</dbReference>
<dbReference type="PROSITE" id="PS00108">
    <property type="entry name" value="PROTEIN_KINASE_ST"/>
    <property type="match status" value="1"/>
</dbReference>
<dbReference type="InterPro" id="IPR050117">
    <property type="entry name" value="MAPK"/>
</dbReference>
<keyword evidence="13" id="KW-1185">Reference proteome</keyword>
<dbReference type="GO" id="GO:0004693">
    <property type="term" value="F:cyclin-dependent protein serine/threonine kinase activity"/>
    <property type="evidence" value="ECO:0007669"/>
    <property type="project" value="UniProtKB-EC"/>
</dbReference>
<dbReference type="EMBL" id="BDGG01000015">
    <property type="protein sequence ID" value="GAV07453.1"/>
    <property type="molecule type" value="Genomic_DNA"/>
</dbReference>
<dbReference type="OrthoDB" id="548217at2759"/>
<evidence type="ECO:0000256" key="9">
    <source>
        <dbReference type="PROSITE-ProRule" id="PRU10141"/>
    </source>
</evidence>
<dbReference type="InterPro" id="IPR008271">
    <property type="entry name" value="Ser/Thr_kinase_AS"/>
</dbReference>
<dbReference type="InterPro" id="IPR017441">
    <property type="entry name" value="Protein_kinase_ATP_BS"/>
</dbReference>
<keyword evidence="5" id="KW-0418">Kinase</keyword>
<evidence type="ECO:0000313" key="13">
    <source>
        <dbReference type="Proteomes" id="UP000186922"/>
    </source>
</evidence>
<evidence type="ECO:0000256" key="7">
    <source>
        <dbReference type="ARBA" id="ARBA00047811"/>
    </source>
</evidence>
<dbReference type="FunFam" id="3.30.200.20:FF:000049">
    <property type="entry name" value="cyclin-dependent kinase-like 1 isoform X1"/>
    <property type="match status" value="1"/>
</dbReference>
<feature type="compositionally biased region" description="Polar residues" evidence="10">
    <location>
        <begin position="1"/>
        <end position="18"/>
    </location>
</feature>
<dbReference type="PROSITE" id="PS00107">
    <property type="entry name" value="PROTEIN_KINASE_ATP"/>
    <property type="match status" value="1"/>
</dbReference>
<gene>
    <name evidence="12" type="primary">RvY_17284</name>
    <name evidence="12" type="synonym">RvY_17284.1</name>
    <name evidence="12" type="ORF">RvY_17284-1</name>
</gene>
<feature type="binding site" evidence="9">
    <location>
        <position position="205"/>
    </location>
    <ligand>
        <name>ATP</name>
        <dbReference type="ChEBI" id="CHEBI:30616"/>
    </ligand>
</feature>
<dbReference type="Gene3D" id="1.10.510.10">
    <property type="entry name" value="Transferase(Phosphotransferase) domain 1"/>
    <property type="match status" value="1"/>
</dbReference>
<organism evidence="12 13">
    <name type="scientific">Ramazzottius varieornatus</name>
    <name type="common">Water bear</name>
    <name type="synonym">Tardigrade</name>
    <dbReference type="NCBI Taxonomy" id="947166"/>
    <lineage>
        <taxon>Eukaryota</taxon>
        <taxon>Metazoa</taxon>
        <taxon>Ecdysozoa</taxon>
        <taxon>Tardigrada</taxon>
        <taxon>Eutardigrada</taxon>
        <taxon>Parachela</taxon>
        <taxon>Hypsibioidea</taxon>
        <taxon>Ramazzottiidae</taxon>
        <taxon>Ramazzottius</taxon>
    </lineage>
</organism>
<dbReference type="FunFam" id="1.10.510.10:FF:000624">
    <property type="entry name" value="Mitogen-activated protein kinase"/>
    <property type="match status" value="1"/>
</dbReference>
<proteinExistence type="predicted"/>
<reference evidence="12 13" key="1">
    <citation type="journal article" date="2016" name="Nat. Commun.">
        <title>Extremotolerant tardigrade genome and improved radiotolerance of human cultured cells by tardigrade-unique protein.</title>
        <authorList>
            <person name="Hashimoto T."/>
            <person name="Horikawa D.D."/>
            <person name="Saito Y."/>
            <person name="Kuwahara H."/>
            <person name="Kozuka-Hata H."/>
            <person name="Shin-I T."/>
            <person name="Minakuchi Y."/>
            <person name="Ohishi K."/>
            <person name="Motoyama A."/>
            <person name="Aizu T."/>
            <person name="Enomoto A."/>
            <person name="Kondo K."/>
            <person name="Tanaka S."/>
            <person name="Hara Y."/>
            <person name="Koshikawa S."/>
            <person name="Sagara H."/>
            <person name="Miura T."/>
            <person name="Yokobori S."/>
            <person name="Miyagawa K."/>
            <person name="Suzuki Y."/>
            <person name="Kubo T."/>
            <person name="Oyama M."/>
            <person name="Kohara Y."/>
            <person name="Fujiyama A."/>
            <person name="Arakawa K."/>
            <person name="Katayama T."/>
            <person name="Toyoda A."/>
            <person name="Kunieda T."/>
        </authorList>
    </citation>
    <scope>NUCLEOTIDE SEQUENCE [LARGE SCALE GENOMIC DNA]</scope>
    <source>
        <strain evidence="12 13">YOKOZUNA-1</strain>
    </source>
</reference>
<dbReference type="PROSITE" id="PS50011">
    <property type="entry name" value="PROTEIN_KINASE_DOM"/>
    <property type="match status" value="1"/>
</dbReference>
<accession>A0A1D1W3V9</accession>
<keyword evidence="6 9" id="KW-0067">ATP-binding</keyword>
<dbReference type="Proteomes" id="UP000186922">
    <property type="component" value="Unassembled WGS sequence"/>
</dbReference>
<evidence type="ECO:0000256" key="8">
    <source>
        <dbReference type="ARBA" id="ARBA00048367"/>
    </source>
</evidence>
<feature type="region of interest" description="Disordered" evidence="10">
    <location>
        <begin position="95"/>
        <end position="173"/>
    </location>
</feature>
<feature type="region of interest" description="Disordered" evidence="10">
    <location>
        <begin position="1"/>
        <end position="23"/>
    </location>
</feature>
<dbReference type="EC" id="2.7.11.22" evidence="1"/>
<evidence type="ECO:0000256" key="2">
    <source>
        <dbReference type="ARBA" id="ARBA00022527"/>
    </source>
</evidence>
<sequence>MILTDRSNSLQLPTTPRNPHNMPLALRGTHGHRSSDTEHLPAIVKAHNNVFYSENADHGEWDLRKMYEKWRTGLSEYQVARLCRLDHPTHTRLPALPETLKNANGNNSGGDKRRLSQHRASSPPIFRLKVTAENGPSLPGQTVHAGRNDLKMQPPAQRKPLNPRSTKPPANRTGRFDKIVRIGNGSYGNVFRCVDRDTGAVVAVKRFLQTEDNPMIRKVACREIRTLKLLRHPNIVSLLEVFRRKKRFHLIFEYCDRSLLDEIQTTRNGLPEGNVQSIIAQLLQALQFLHKKNFVHRDVKPENILLTTCSIVKLCDFGFVRELHSSKENDDDSGYTEYVATRWYRAPELLTTSVKYGTGIDIWATGCVFYECLTRLPLLPGATDIDQLHLIQTMFARDDATLAQDRHRQRQSRLSTGSELSDDEMLLQDQPKQTPEWERRLAKVGEAGREVFRAMLQVDSGRRPSAGQLLQLPYFCPEHGAEWRKAAGDGRVTTATSKSDLYLGTDKPGSYHPLQLPALPPAKTVAKSSVHLPVPD</sequence>
<evidence type="ECO:0000259" key="11">
    <source>
        <dbReference type="PROSITE" id="PS50011"/>
    </source>
</evidence>
<keyword evidence="2" id="KW-0723">Serine/threonine-protein kinase</keyword>
<evidence type="ECO:0000256" key="10">
    <source>
        <dbReference type="SAM" id="MobiDB-lite"/>
    </source>
</evidence>
<feature type="domain" description="Protein kinase" evidence="11">
    <location>
        <begin position="176"/>
        <end position="475"/>
    </location>
</feature>
<evidence type="ECO:0000256" key="5">
    <source>
        <dbReference type="ARBA" id="ARBA00022777"/>
    </source>
</evidence>
<comment type="catalytic activity">
    <reaction evidence="8">
        <text>L-seryl-[protein] + ATP = O-phospho-L-seryl-[protein] + ADP + H(+)</text>
        <dbReference type="Rhea" id="RHEA:17989"/>
        <dbReference type="Rhea" id="RHEA-COMP:9863"/>
        <dbReference type="Rhea" id="RHEA-COMP:11604"/>
        <dbReference type="ChEBI" id="CHEBI:15378"/>
        <dbReference type="ChEBI" id="CHEBI:29999"/>
        <dbReference type="ChEBI" id="CHEBI:30616"/>
        <dbReference type="ChEBI" id="CHEBI:83421"/>
        <dbReference type="ChEBI" id="CHEBI:456216"/>
        <dbReference type="EC" id="2.7.11.22"/>
    </reaction>
</comment>
<name>A0A1D1W3V9_RAMVA</name>
<keyword evidence="4 9" id="KW-0547">Nucleotide-binding</keyword>
<dbReference type="SUPFAM" id="SSF56112">
    <property type="entry name" value="Protein kinase-like (PK-like)"/>
    <property type="match status" value="1"/>
</dbReference>
<evidence type="ECO:0000256" key="6">
    <source>
        <dbReference type="ARBA" id="ARBA00022840"/>
    </source>
</evidence>
<feature type="region of interest" description="Disordered" evidence="10">
    <location>
        <begin position="402"/>
        <end position="432"/>
    </location>
</feature>
<dbReference type="Gene3D" id="3.30.200.20">
    <property type="entry name" value="Phosphorylase Kinase, domain 1"/>
    <property type="match status" value="1"/>
</dbReference>
<evidence type="ECO:0000256" key="4">
    <source>
        <dbReference type="ARBA" id="ARBA00022741"/>
    </source>
</evidence>
<evidence type="ECO:0000256" key="3">
    <source>
        <dbReference type="ARBA" id="ARBA00022679"/>
    </source>
</evidence>
<keyword evidence="3" id="KW-0808">Transferase</keyword>
<dbReference type="GO" id="GO:0005524">
    <property type="term" value="F:ATP binding"/>
    <property type="evidence" value="ECO:0007669"/>
    <property type="project" value="UniProtKB-UniRule"/>
</dbReference>
<dbReference type="AlphaFoldDB" id="A0A1D1W3V9"/>
<comment type="catalytic activity">
    <reaction evidence="7">
        <text>L-threonyl-[protein] + ATP = O-phospho-L-threonyl-[protein] + ADP + H(+)</text>
        <dbReference type="Rhea" id="RHEA:46608"/>
        <dbReference type="Rhea" id="RHEA-COMP:11060"/>
        <dbReference type="Rhea" id="RHEA-COMP:11605"/>
        <dbReference type="ChEBI" id="CHEBI:15378"/>
        <dbReference type="ChEBI" id="CHEBI:30013"/>
        <dbReference type="ChEBI" id="CHEBI:30616"/>
        <dbReference type="ChEBI" id="CHEBI:61977"/>
        <dbReference type="ChEBI" id="CHEBI:456216"/>
        <dbReference type="EC" id="2.7.11.22"/>
    </reaction>
</comment>
<comment type="caution">
    <text evidence="12">The sequence shown here is derived from an EMBL/GenBank/DDBJ whole genome shotgun (WGS) entry which is preliminary data.</text>
</comment>
<dbReference type="InterPro" id="IPR011009">
    <property type="entry name" value="Kinase-like_dom_sf"/>
</dbReference>
<protein>
    <recommendedName>
        <fullName evidence="1">cyclin-dependent kinase</fullName>
        <ecNumber evidence="1">2.7.11.22</ecNumber>
    </recommendedName>
</protein>
<evidence type="ECO:0000256" key="1">
    <source>
        <dbReference type="ARBA" id="ARBA00012425"/>
    </source>
</evidence>
<dbReference type="Pfam" id="PF00069">
    <property type="entry name" value="Pkinase"/>
    <property type="match status" value="1"/>
</dbReference>
<dbReference type="PANTHER" id="PTHR24055">
    <property type="entry name" value="MITOGEN-ACTIVATED PROTEIN KINASE"/>
    <property type="match status" value="1"/>
</dbReference>